<evidence type="ECO:0000313" key="1">
    <source>
        <dbReference type="Ensembl" id="ENSSAUP00010008116.1"/>
    </source>
</evidence>
<evidence type="ECO:0000313" key="2">
    <source>
        <dbReference type="Proteomes" id="UP000472265"/>
    </source>
</evidence>
<dbReference type="PANTHER" id="PTHR31025:SF27">
    <property type="entry name" value="SI:CH211-193K19.2-RELATED"/>
    <property type="match status" value="1"/>
</dbReference>
<dbReference type="AlphaFoldDB" id="A0A671U389"/>
<proteinExistence type="predicted"/>
<dbReference type="PANTHER" id="PTHR31025">
    <property type="entry name" value="SI:CH211-196P9.1-RELATED"/>
    <property type="match status" value="1"/>
</dbReference>
<keyword evidence="2" id="KW-1185">Reference proteome</keyword>
<organism evidence="1 2">
    <name type="scientific">Sparus aurata</name>
    <name type="common">Gilthead sea bream</name>
    <dbReference type="NCBI Taxonomy" id="8175"/>
    <lineage>
        <taxon>Eukaryota</taxon>
        <taxon>Metazoa</taxon>
        <taxon>Chordata</taxon>
        <taxon>Craniata</taxon>
        <taxon>Vertebrata</taxon>
        <taxon>Euteleostomi</taxon>
        <taxon>Actinopterygii</taxon>
        <taxon>Neopterygii</taxon>
        <taxon>Teleostei</taxon>
        <taxon>Neoteleostei</taxon>
        <taxon>Acanthomorphata</taxon>
        <taxon>Eupercaria</taxon>
        <taxon>Spariformes</taxon>
        <taxon>Sparidae</taxon>
        <taxon>Sparus</taxon>
    </lineage>
</organism>
<dbReference type="Proteomes" id="UP000472265">
    <property type="component" value="Chromosome 13"/>
</dbReference>
<sequence>MNTPALLKVILGDNSSQRMTFQNGLPGTVIELVGEVRRQCGLDSNFRLQFMDTLFGNEFMNLTSMDEVQDRGTIRVITMTGSSTPQCANIPPTSAAHHSLEESSSLSCGCVDTDILSSPESSSSRSPWPSIFCVPQFSYDAELKLEQGNAAYRENGTLFIPDPKLKSNILEGLVQEIIRYKLYASDKDFNTVGEALISKHPCLTEKGSLSGYAGWKCSLKNKLAIYRTHLRKLGCPEVTINSLKHKPEGKSSPAFGIKKPRRSEVNYCPPYPIGESEKSLESVRMELVSDVKKRNNREAVRMKMEKTFAYRRQEVVRDAPMIKDFQARWPALFEVGEVCDL</sequence>
<dbReference type="OMA" id="NFRLQFM"/>
<reference evidence="1" key="3">
    <citation type="submission" date="2025-09" db="UniProtKB">
        <authorList>
            <consortium name="Ensembl"/>
        </authorList>
    </citation>
    <scope>IDENTIFICATION</scope>
</reference>
<reference evidence="1" key="2">
    <citation type="submission" date="2025-08" db="UniProtKB">
        <authorList>
            <consortium name="Ensembl"/>
        </authorList>
    </citation>
    <scope>IDENTIFICATION</scope>
</reference>
<protein>
    <submittedName>
        <fullName evidence="1">Uncharacterized protein</fullName>
    </submittedName>
</protein>
<name>A0A671U389_SPAAU</name>
<dbReference type="GeneTree" id="ENSGT00950000182912"/>
<accession>A0A671U389</accession>
<dbReference type="InParanoid" id="A0A671U389"/>
<dbReference type="Ensembl" id="ENSSAUT00010008674.1">
    <property type="protein sequence ID" value="ENSSAUP00010008116.1"/>
    <property type="gene ID" value="ENSSAUG00010004016.1"/>
</dbReference>
<reference evidence="1" key="1">
    <citation type="submission" date="2021-04" db="EMBL/GenBank/DDBJ databases">
        <authorList>
            <consortium name="Wellcome Sanger Institute Data Sharing"/>
        </authorList>
    </citation>
    <scope>NUCLEOTIDE SEQUENCE [LARGE SCALE GENOMIC DNA]</scope>
</reference>